<comment type="caution">
    <text evidence="2">The sequence shown here is derived from an EMBL/GenBank/DDBJ whole genome shotgun (WGS) entry which is preliminary data.</text>
</comment>
<evidence type="ECO:0000313" key="3">
    <source>
        <dbReference type="Proteomes" id="UP000654075"/>
    </source>
</evidence>
<evidence type="ECO:0000313" key="2">
    <source>
        <dbReference type="EMBL" id="CAE8582600.1"/>
    </source>
</evidence>
<feature type="compositionally biased region" description="Basic residues" evidence="1">
    <location>
        <begin position="7"/>
        <end position="18"/>
    </location>
</feature>
<protein>
    <submittedName>
        <fullName evidence="2">Uncharacterized protein</fullName>
    </submittedName>
</protein>
<dbReference type="EMBL" id="CAJNNV010000433">
    <property type="protein sequence ID" value="CAE8582600.1"/>
    <property type="molecule type" value="Genomic_DNA"/>
</dbReference>
<reference evidence="2" key="1">
    <citation type="submission" date="2021-02" db="EMBL/GenBank/DDBJ databases">
        <authorList>
            <person name="Dougan E. K."/>
            <person name="Rhodes N."/>
            <person name="Thang M."/>
            <person name="Chan C."/>
        </authorList>
    </citation>
    <scope>NUCLEOTIDE SEQUENCE</scope>
</reference>
<dbReference type="OrthoDB" id="447489at2759"/>
<dbReference type="AlphaFoldDB" id="A0A813D2M2"/>
<organism evidence="2 3">
    <name type="scientific">Polarella glacialis</name>
    <name type="common">Dinoflagellate</name>
    <dbReference type="NCBI Taxonomy" id="89957"/>
    <lineage>
        <taxon>Eukaryota</taxon>
        <taxon>Sar</taxon>
        <taxon>Alveolata</taxon>
        <taxon>Dinophyceae</taxon>
        <taxon>Suessiales</taxon>
        <taxon>Suessiaceae</taxon>
        <taxon>Polarella</taxon>
    </lineage>
</organism>
<dbReference type="Gene3D" id="3.30.40.220">
    <property type="match status" value="2"/>
</dbReference>
<accession>A0A813D2M2</accession>
<proteinExistence type="predicted"/>
<name>A0A813D2M2_POLGL</name>
<keyword evidence="3" id="KW-1185">Reference proteome</keyword>
<feature type="region of interest" description="Disordered" evidence="1">
    <location>
        <begin position="1"/>
        <end position="25"/>
    </location>
</feature>
<dbReference type="Proteomes" id="UP000654075">
    <property type="component" value="Unassembled WGS sequence"/>
</dbReference>
<evidence type="ECO:0000256" key="1">
    <source>
        <dbReference type="SAM" id="MobiDB-lite"/>
    </source>
</evidence>
<sequence>MIEEARNRRRCQQPRAARRTPNSAGQWLCGSCGQHLPVEDFRLVTSKPDGRKYTCSACKDCERLQAMTYHRTLRGNAGRLVAAANYRSKKRDHKNTLTTDDILDMIWDQKGCCAYSGVVMQMCIPNSHWRMSLERKDNSRGYDILNCVLVAAEFNSSDYSRSLGVKANEVFGTAQWSAEKVSAVFEARRSIADVRQLSRDIAQARMVPERLARRASNRKPDCEGHFLCGRCGIHKHSDSFYLYAARSNSTQSYCKECICDLSRKRRETLRGHVVTLMSSARGRSKSANMTFALQLDDLLDMLHFQGGGCFYSGVPLQYKVRHTDWRMSLERVNNSAGYTRDNCVLIAVEFNTGDFSRNSSKGTVFGTAQWSQAKVMHVWGKGGLSKTCSSDTHPLDQKVHVVFRLGKCHA</sequence>
<gene>
    <name evidence="2" type="ORF">PGLA1383_LOCUS1596</name>
</gene>